<dbReference type="Proteomes" id="UP000790580">
    <property type="component" value="Unassembled WGS sequence"/>
</dbReference>
<evidence type="ECO:0000256" key="1">
    <source>
        <dbReference type="SAM" id="MobiDB-lite"/>
    </source>
</evidence>
<keyword evidence="2" id="KW-0812">Transmembrane</keyword>
<feature type="compositionally biased region" description="Basic and acidic residues" evidence="1">
    <location>
        <begin position="1"/>
        <end position="13"/>
    </location>
</feature>
<feature type="compositionally biased region" description="Basic and acidic residues" evidence="1">
    <location>
        <begin position="180"/>
        <end position="190"/>
    </location>
</feature>
<feature type="region of interest" description="Disordered" evidence="1">
    <location>
        <begin position="1"/>
        <end position="21"/>
    </location>
</feature>
<reference evidence="3 4" key="1">
    <citation type="submission" date="2021-06" db="EMBL/GenBank/DDBJ databases">
        <title>Bacillus sp. RD4P76, an endophyte from a halophyte.</title>
        <authorList>
            <person name="Sun J.-Q."/>
        </authorList>
    </citation>
    <scope>NUCLEOTIDE SEQUENCE [LARGE SCALE GENOMIC DNA]</scope>
    <source>
        <strain evidence="3 4">JCM 17098</strain>
    </source>
</reference>
<keyword evidence="4" id="KW-1185">Reference proteome</keyword>
<evidence type="ECO:0000256" key="2">
    <source>
        <dbReference type="SAM" id="Phobius"/>
    </source>
</evidence>
<dbReference type="EMBL" id="JAHQCR010000087">
    <property type="protein sequence ID" value="MBU9723864.1"/>
    <property type="molecule type" value="Genomic_DNA"/>
</dbReference>
<feature type="region of interest" description="Disordered" evidence="1">
    <location>
        <begin position="170"/>
        <end position="201"/>
    </location>
</feature>
<gene>
    <name evidence="3" type="ORF">KS407_20805</name>
</gene>
<comment type="caution">
    <text evidence="3">The sequence shown here is derived from an EMBL/GenBank/DDBJ whole genome shotgun (WGS) entry which is preliminary data.</text>
</comment>
<protein>
    <submittedName>
        <fullName evidence="3">Uncharacterized protein</fullName>
    </submittedName>
</protein>
<keyword evidence="2" id="KW-0472">Membrane</keyword>
<accession>A0ABS6JZ53</accession>
<proteinExistence type="predicted"/>
<evidence type="ECO:0000313" key="4">
    <source>
        <dbReference type="Proteomes" id="UP000790580"/>
    </source>
</evidence>
<organism evidence="3 4">
    <name type="scientific">Evansella alkalicola</name>
    <dbReference type="NCBI Taxonomy" id="745819"/>
    <lineage>
        <taxon>Bacteria</taxon>
        <taxon>Bacillati</taxon>
        <taxon>Bacillota</taxon>
        <taxon>Bacilli</taxon>
        <taxon>Bacillales</taxon>
        <taxon>Bacillaceae</taxon>
        <taxon>Evansella</taxon>
    </lineage>
</organism>
<dbReference type="RefSeq" id="WP_088073803.1">
    <property type="nucleotide sequence ID" value="NZ_JAHQCR010000087.1"/>
</dbReference>
<feature type="transmembrane region" description="Helical" evidence="2">
    <location>
        <begin position="52"/>
        <end position="72"/>
    </location>
</feature>
<name>A0ABS6JZ53_9BACI</name>
<sequence length="401" mass="45939">MKHEKHDFLDEQLKSMPKPPLSDDKKHMLHDIVMKQEIPEKETGNNFFKTNIIQGLGGFVAIAALLLFVYGATTLLETPGQQGGANQEESWLPDDVDGETTIKEYLFVGESENWVGEFYYYGEEVWWENGGVTKRDGNNSEEVVVTYRGELEELASLQEFVITYSLGSNRGSNSSSMRTTFDHPPHKKEFSTSGSGGDGRLSEEDSIHVSVIWDDQEETMELKISDELKSWDGATGPTIHHVKWRAENYLSHVMGPEVDIYLEWELVIGDTWDVDEELERNLIVLTTEPVAGDYQEEVRDIVGRDSHVEFIIMEYTTDQLFEKHRYIYDSIFGSGEFQTENFEIKDVWVNILQNRVEIGIDPLNEENTQEIYEYFGEDMINVVEEKGYGMSEIGSDEETTD</sequence>
<evidence type="ECO:0000313" key="3">
    <source>
        <dbReference type="EMBL" id="MBU9723864.1"/>
    </source>
</evidence>
<keyword evidence="2" id="KW-1133">Transmembrane helix</keyword>